<proteinExistence type="predicted"/>
<name>A0ABQ1BL58_9MYCO</name>
<dbReference type="Proteomes" id="UP000465306">
    <property type="component" value="Unassembled WGS sequence"/>
</dbReference>
<accession>A0ABQ1BL58</accession>
<reference evidence="1 2" key="1">
    <citation type="journal article" date="2019" name="Emerg. Microbes Infect.">
        <title>Comprehensive subspecies identification of 175 nontuberculous mycobacteria species based on 7547 genomic profiles.</title>
        <authorList>
            <person name="Matsumoto Y."/>
            <person name="Kinjo T."/>
            <person name="Motooka D."/>
            <person name="Nabeya D."/>
            <person name="Jung N."/>
            <person name="Uechi K."/>
            <person name="Horii T."/>
            <person name="Iida T."/>
            <person name="Fujita J."/>
            <person name="Nakamura S."/>
        </authorList>
    </citation>
    <scope>NUCLEOTIDE SEQUENCE [LARGE SCALE GENOMIC DNA]</scope>
    <source>
        <strain evidence="1 2">JCM 13573</strain>
    </source>
</reference>
<organism evidence="1 2">
    <name type="scientific">Mycobacterium kubicae</name>
    <dbReference type="NCBI Taxonomy" id="120959"/>
    <lineage>
        <taxon>Bacteria</taxon>
        <taxon>Bacillati</taxon>
        <taxon>Actinomycetota</taxon>
        <taxon>Actinomycetes</taxon>
        <taxon>Mycobacteriales</taxon>
        <taxon>Mycobacteriaceae</taxon>
        <taxon>Mycobacterium</taxon>
        <taxon>Mycobacterium simiae complex</taxon>
    </lineage>
</organism>
<keyword evidence="2" id="KW-1185">Reference proteome</keyword>
<comment type="caution">
    <text evidence="1">The sequence shown here is derived from an EMBL/GenBank/DDBJ whole genome shotgun (WGS) entry which is preliminary data.</text>
</comment>
<protein>
    <submittedName>
        <fullName evidence="1">Uncharacterized protein</fullName>
    </submittedName>
</protein>
<gene>
    <name evidence="1" type="ORF">MKUB_19170</name>
</gene>
<dbReference type="EMBL" id="BLKU01000003">
    <property type="protein sequence ID" value="GFG64427.1"/>
    <property type="molecule type" value="Genomic_DNA"/>
</dbReference>
<evidence type="ECO:0000313" key="2">
    <source>
        <dbReference type="Proteomes" id="UP000465306"/>
    </source>
</evidence>
<sequence>MFRAVGKWNILPINEIRSAQVGTGGGDSTLRNGARRDRRIGVRHCQSVELAEPRSPIVCSVHLGAMQGALRQWGAPVTVDRLDAFVKTDMCLAHLAATGGEK</sequence>
<evidence type="ECO:0000313" key="1">
    <source>
        <dbReference type="EMBL" id="GFG64427.1"/>
    </source>
</evidence>